<dbReference type="Gene3D" id="1.10.1740.10">
    <property type="match status" value="1"/>
</dbReference>
<evidence type="ECO:0000313" key="10">
    <source>
        <dbReference type="Proteomes" id="UP000231267"/>
    </source>
</evidence>
<organism evidence="9 10">
    <name type="scientific">Candidatus Taenaricola geysiri</name>
    <dbReference type="NCBI Taxonomy" id="1974752"/>
    <lineage>
        <taxon>Bacteria</taxon>
        <taxon>Pseudomonadati</taxon>
        <taxon>Candidatus Omnitrophota</taxon>
        <taxon>Candidatus Taenaricola</taxon>
    </lineage>
</organism>
<protein>
    <recommendedName>
        <fullName evidence="6">RNA polymerase sigma factor</fullName>
    </recommendedName>
</protein>
<keyword evidence="4 6" id="KW-0238">DNA-binding</keyword>
<dbReference type="InterPro" id="IPR039425">
    <property type="entry name" value="RNA_pol_sigma-70-like"/>
</dbReference>
<comment type="caution">
    <text evidence="9">The sequence shown here is derived from an EMBL/GenBank/DDBJ whole genome shotgun (WGS) entry which is preliminary data.</text>
</comment>
<dbReference type="InterPro" id="IPR036388">
    <property type="entry name" value="WH-like_DNA-bd_sf"/>
</dbReference>
<comment type="similarity">
    <text evidence="1 6">Belongs to the sigma-70 factor family. ECF subfamily.</text>
</comment>
<name>A0A2J0LG40_9BACT</name>
<dbReference type="PROSITE" id="PS01063">
    <property type="entry name" value="SIGMA70_ECF"/>
    <property type="match status" value="1"/>
</dbReference>
<accession>A0A2J0LG40</accession>
<dbReference type="CDD" id="cd06171">
    <property type="entry name" value="Sigma70_r4"/>
    <property type="match status" value="1"/>
</dbReference>
<evidence type="ECO:0000256" key="6">
    <source>
        <dbReference type="RuleBase" id="RU000716"/>
    </source>
</evidence>
<dbReference type="SUPFAM" id="SSF88946">
    <property type="entry name" value="Sigma2 domain of RNA polymerase sigma factors"/>
    <property type="match status" value="1"/>
</dbReference>
<dbReference type="Proteomes" id="UP000231267">
    <property type="component" value="Unassembled WGS sequence"/>
</dbReference>
<dbReference type="InterPro" id="IPR014284">
    <property type="entry name" value="RNA_pol_sigma-70_dom"/>
</dbReference>
<dbReference type="AlphaFoldDB" id="A0A2J0LG40"/>
<reference evidence="9 10" key="1">
    <citation type="submission" date="2017-09" db="EMBL/GenBank/DDBJ databases">
        <title>Depth-based differentiation of microbial function through sediment-hosted aquifers and enrichment of novel symbionts in the deep terrestrial subsurface.</title>
        <authorList>
            <person name="Probst A.J."/>
            <person name="Ladd B."/>
            <person name="Jarett J.K."/>
            <person name="Geller-Mcgrath D.E."/>
            <person name="Sieber C.M."/>
            <person name="Emerson J.B."/>
            <person name="Anantharaman K."/>
            <person name="Thomas B.C."/>
            <person name="Malmstrom R."/>
            <person name="Stieglmeier M."/>
            <person name="Klingl A."/>
            <person name="Woyke T."/>
            <person name="Ryan C.M."/>
            <person name="Banfield J.F."/>
        </authorList>
    </citation>
    <scope>NUCLEOTIDE SEQUENCE [LARGE SCALE GENOMIC DNA]</scope>
    <source>
        <strain evidence="9">CG12_big_fil_rev_8_21_14_0_65_43_15</strain>
    </source>
</reference>
<dbReference type="PANTHER" id="PTHR43133:SF8">
    <property type="entry name" value="RNA POLYMERASE SIGMA FACTOR HI_1459-RELATED"/>
    <property type="match status" value="1"/>
</dbReference>
<dbReference type="InterPro" id="IPR000838">
    <property type="entry name" value="RNA_pol_sigma70_ECF_CS"/>
</dbReference>
<evidence type="ECO:0000259" key="7">
    <source>
        <dbReference type="Pfam" id="PF04542"/>
    </source>
</evidence>
<evidence type="ECO:0000313" key="9">
    <source>
        <dbReference type="EMBL" id="PIW66805.1"/>
    </source>
</evidence>
<evidence type="ECO:0000256" key="5">
    <source>
        <dbReference type="ARBA" id="ARBA00023163"/>
    </source>
</evidence>
<evidence type="ECO:0000256" key="3">
    <source>
        <dbReference type="ARBA" id="ARBA00023082"/>
    </source>
</evidence>
<dbReference type="EMBL" id="PFGP01000028">
    <property type="protein sequence ID" value="PIW66805.1"/>
    <property type="molecule type" value="Genomic_DNA"/>
</dbReference>
<keyword evidence="3 6" id="KW-0731">Sigma factor</keyword>
<feature type="domain" description="RNA polymerase sigma-70 region 2" evidence="7">
    <location>
        <begin position="25"/>
        <end position="90"/>
    </location>
</feature>
<gene>
    <name evidence="9" type="ORF">COW11_01410</name>
</gene>
<dbReference type="Pfam" id="PF04542">
    <property type="entry name" value="Sigma70_r2"/>
    <property type="match status" value="1"/>
</dbReference>
<dbReference type="InterPro" id="IPR013325">
    <property type="entry name" value="RNA_pol_sigma_r2"/>
</dbReference>
<keyword evidence="5 6" id="KW-0804">Transcription</keyword>
<dbReference type="InterPro" id="IPR013324">
    <property type="entry name" value="RNA_pol_sigma_r3/r4-like"/>
</dbReference>
<sequence length="216" mass="25019">MDTKREDEILLEKATKGDKTAFEQFYQKYKKQIFNYVYRFVNNYALAEEITQETFINAYINLNKYSEKGKPLAWFYTIAGNLCKNAIKSKNIRSEVSLDAPLKDTDGNIGMIDVLENVNDRPEITIRSKELVGKIQEAINSLPIEHKEILLLCDIQGQSYQDVAQILGCKPSTVGSRLHRARRKIANKLAVLYKEKSKKWFKWKDVNLLQKDYPST</sequence>
<dbReference type="NCBIfam" id="TIGR02937">
    <property type="entry name" value="sigma70-ECF"/>
    <property type="match status" value="1"/>
</dbReference>
<evidence type="ECO:0000256" key="1">
    <source>
        <dbReference type="ARBA" id="ARBA00010641"/>
    </source>
</evidence>
<dbReference type="GO" id="GO:0016987">
    <property type="term" value="F:sigma factor activity"/>
    <property type="evidence" value="ECO:0007669"/>
    <property type="project" value="UniProtKB-KW"/>
</dbReference>
<feature type="domain" description="RNA polymerase sigma factor 70 region 4 type 2" evidence="8">
    <location>
        <begin position="134"/>
        <end position="185"/>
    </location>
</feature>
<dbReference type="InterPro" id="IPR013249">
    <property type="entry name" value="RNA_pol_sigma70_r4_t2"/>
</dbReference>
<evidence type="ECO:0000256" key="4">
    <source>
        <dbReference type="ARBA" id="ARBA00023125"/>
    </source>
</evidence>
<evidence type="ECO:0000259" key="8">
    <source>
        <dbReference type="Pfam" id="PF08281"/>
    </source>
</evidence>
<dbReference type="Gene3D" id="1.10.10.10">
    <property type="entry name" value="Winged helix-like DNA-binding domain superfamily/Winged helix DNA-binding domain"/>
    <property type="match status" value="1"/>
</dbReference>
<dbReference type="PANTHER" id="PTHR43133">
    <property type="entry name" value="RNA POLYMERASE ECF-TYPE SIGMA FACTO"/>
    <property type="match status" value="1"/>
</dbReference>
<evidence type="ECO:0000256" key="2">
    <source>
        <dbReference type="ARBA" id="ARBA00023015"/>
    </source>
</evidence>
<dbReference type="InterPro" id="IPR007627">
    <property type="entry name" value="RNA_pol_sigma70_r2"/>
</dbReference>
<dbReference type="SUPFAM" id="SSF88659">
    <property type="entry name" value="Sigma3 and sigma4 domains of RNA polymerase sigma factors"/>
    <property type="match status" value="1"/>
</dbReference>
<dbReference type="GO" id="GO:0006352">
    <property type="term" value="P:DNA-templated transcription initiation"/>
    <property type="evidence" value="ECO:0007669"/>
    <property type="project" value="InterPro"/>
</dbReference>
<dbReference type="GO" id="GO:0003677">
    <property type="term" value="F:DNA binding"/>
    <property type="evidence" value="ECO:0007669"/>
    <property type="project" value="UniProtKB-KW"/>
</dbReference>
<dbReference type="Pfam" id="PF08281">
    <property type="entry name" value="Sigma70_r4_2"/>
    <property type="match status" value="1"/>
</dbReference>
<keyword evidence="2 6" id="KW-0805">Transcription regulation</keyword>
<proteinExistence type="inferred from homology"/>